<evidence type="ECO:0000256" key="1">
    <source>
        <dbReference type="SAM" id="MobiDB-lite"/>
    </source>
</evidence>
<dbReference type="Pfam" id="PF04972">
    <property type="entry name" value="BON"/>
    <property type="match status" value="2"/>
</dbReference>
<reference evidence="3 4" key="1">
    <citation type="submission" date="2017-09" db="EMBL/GenBank/DDBJ databases">
        <authorList>
            <person name="Ehlers B."/>
            <person name="Leendertz F.H."/>
        </authorList>
    </citation>
    <scope>NUCLEOTIDE SEQUENCE [LARGE SCALE GENOMIC DNA]</scope>
    <source>
        <strain evidence="3 4">USBA 140</strain>
    </source>
</reference>
<name>A0A286GUP7_9PROT</name>
<sequence length="243" mass="25746">MVVATKARRHGKTMTPRQLRRRPSGLLLAAACALAAGGCTPVGMVVGAGAMVGTAAAEERGLDGAARDVEIKVTLLKRFDEKGVLFRGIAATIMEGRVLLTGQTSETAVLDEAVRIAWSIDGVKEVINEVVLTPEPATGTAARDALIEADLRTALTFDGEVLAINYALDVEDGVVYLLGIAQSEAEQRRVIAHARGTDYVRRVVDHSILKTDRRRAHRRTPPPGVGPAATPDTAPATAEEARP</sequence>
<accession>A0A286GUP7</accession>
<protein>
    <submittedName>
        <fullName evidence="3">Osmotically-inducible protein OsmY, contains BON domain</fullName>
    </submittedName>
</protein>
<dbReference type="AlphaFoldDB" id="A0A286GUP7"/>
<evidence type="ECO:0000313" key="4">
    <source>
        <dbReference type="Proteomes" id="UP000219621"/>
    </source>
</evidence>
<dbReference type="InterPro" id="IPR051686">
    <property type="entry name" value="Lipoprotein_DolP"/>
</dbReference>
<evidence type="ECO:0000259" key="2">
    <source>
        <dbReference type="PROSITE" id="PS50914"/>
    </source>
</evidence>
<proteinExistence type="predicted"/>
<feature type="domain" description="BON" evidence="2">
    <location>
        <begin position="143"/>
        <end position="211"/>
    </location>
</feature>
<keyword evidence="4" id="KW-1185">Reference proteome</keyword>
<dbReference type="PANTHER" id="PTHR34606:SF15">
    <property type="entry name" value="BON DOMAIN-CONTAINING PROTEIN"/>
    <property type="match status" value="1"/>
</dbReference>
<gene>
    <name evidence="3" type="ORF">SAMN05421508_108129</name>
</gene>
<dbReference type="InterPro" id="IPR014004">
    <property type="entry name" value="Transpt-assoc_nodulatn_dom_bac"/>
</dbReference>
<feature type="compositionally biased region" description="Low complexity" evidence="1">
    <location>
        <begin position="226"/>
        <end position="243"/>
    </location>
</feature>
<dbReference type="SMART" id="SM00749">
    <property type="entry name" value="BON"/>
    <property type="match status" value="2"/>
</dbReference>
<evidence type="ECO:0000313" key="3">
    <source>
        <dbReference type="EMBL" id="SOD98896.1"/>
    </source>
</evidence>
<dbReference type="Proteomes" id="UP000219621">
    <property type="component" value="Unassembled WGS sequence"/>
</dbReference>
<dbReference type="OrthoDB" id="8479706at2"/>
<dbReference type="EMBL" id="OCNJ01000008">
    <property type="protein sequence ID" value="SOD98896.1"/>
    <property type="molecule type" value="Genomic_DNA"/>
</dbReference>
<feature type="domain" description="BON" evidence="2">
    <location>
        <begin position="63"/>
        <end position="134"/>
    </location>
</feature>
<dbReference type="PANTHER" id="PTHR34606">
    <property type="entry name" value="BON DOMAIN-CONTAINING PROTEIN"/>
    <property type="match status" value="1"/>
</dbReference>
<dbReference type="PROSITE" id="PS50914">
    <property type="entry name" value="BON"/>
    <property type="match status" value="2"/>
</dbReference>
<feature type="region of interest" description="Disordered" evidence="1">
    <location>
        <begin position="210"/>
        <end position="243"/>
    </location>
</feature>
<dbReference type="InterPro" id="IPR007055">
    <property type="entry name" value="BON_dom"/>
</dbReference>
<organism evidence="3 4">
    <name type="scientific">Caenispirillum bisanense</name>
    <dbReference type="NCBI Taxonomy" id="414052"/>
    <lineage>
        <taxon>Bacteria</taxon>
        <taxon>Pseudomonadati</taxon>
        <taxon>Pseudomonadota</taxon>
        <taxon>Alphaproteobacteria</taxon>
        <taxon>Rhodospirillales</taxon>
        <taxon>Novispirillaceae</taxon>
        <taxon>Caenispirillum</taxon>
    </lineage>
</organism>